<reference evidence="2 3" key="1">
    <citation type="submission" date="2019-01" db="EMBL/GenBank/DDBJ databases">
        <title>A draft genome assembly of the solar-powered sea slug Elysia chlorotica.</title>
        <authorList>
            <person name="Cai H."/>
            <person name="Li Q."/>
            <person name="Fang X."/>
            <person name="Li J."/>
            <person name="Curtis N.E."/>
            <person name="Altenburger A."/>
            <person name="Shibata T."/>
            <person name="Feng M."/>
            <person name="Maeda T."/>
            <person name="Schwartz J.A."/>
            <person name="Shigenobu S."/>
            <person name="Lundholm N."/>
            <person name="Nishiyama T."/>
            <person name="Yang H."/>
            <person name="Hasebe M."/>
            <person name="Li S."/>
            <person name="Pierce S.K."/>
            <person name="Wang J."/>
        </authorList>
    </citation>
    <scope>NUCLEOTIDE SEQUENCE [LARGE SCALE GENOMIC DNA]</scope>
    <source>
        <strain evidence="2">EC2010</strain>
        <tissue evidence="2">Whole organism of an adult</tissue>
    </source>
</reference>
<dbReference type="Proteomes" id="UP000271974">
    <property type="component" value="Unassembled WGS sequence"/>
</dbReference>
<keyword evidence="3" id="KW-1185">Reference proteome</keyword>
<feature type="compositionally biased region" description="Polar residues" evidence="1">
    <location>
        <begin position="27"/>
        <end position="69"/>
    </location>
</feature>
<name>A0A433SK09_ELYCH</name>
<protein>
    <submittedName>
        <fullName evidence="2">Uncharacterized protein</fullName>
    </submittedName>
</protein>
<dbReference type="EMBL" id="RQTK01001683">
    <property type="protein sequence ID" value="RUS69437.1"/>
    <property type="molecule type" value="Genomic_DNA"/>
</dbReference>
<evidence type="ECO:0000313" key="3">
    <source>
        <dbReference type="Proteomes" id="UP000271974"/>
    </source>
</evidence>
<evidence type="ECO:0000256" key="1">
    <source>
        <dbReference type="SAM" id="MobiDB-lite"/>
    </source>
</evidence>
<feature type="compositionally biased region" description="Polar residues" evidence="1">
    <location>
        <begin position="107"/>
        <end position="145"/>
    </location>
</feature>
<dbReference type="AlphaFoldDB" id="A0A433SK09"/>
<organism evidence="2 3">
    <name type="scientific">Elysia chlorotica</name>
    <name type="common">Eastern emerald elysia</name>
    <name type="synonym">Sea slug</name>
    <dbReference type="NCBI Taxonomy" id="188477"/>
    <lineage>
        <taxon>Eukaryota</taxon>
        <taxon>Metazoa</taxon>
        <taxon>Spiralia</taxon>
        <taxon>Lophotrochozoa</taxon>
        <taxon>Mollusca</taxon>
        <taxon>Gastropoda</taxon>
        <taxon>Heterobranchia</taxon>
        <taxon>Euthyneura</taxon>
        <taxon>Panpulmonata</taxon>
        <taxon>Sacoglossa</taxon>
        <taxon>Placobranchoidea</taxon>
        <taxon>Plakobranchidae</taxon>
        <taxon>Elysia</taxon>
    </lineage>
</organism>
<comment type="caution">
    <text evidence="2">The sequence shown here is derived from an EMBL/GenBank/DDBJ whole genome shotgun (WGS) entry which is preliminary data.</text>
</comment>
<feature type="compositionally biased region" description="Low complexity" evidence="1">
    <location>
        <begin position="160"/>
        <end position="169"/>
    </location>
</feature>
<sequence length="202" mass="21765">DTFNIDFDEDGSDTNLRKVSSLKKTRSSTFKTQSRQGVSGTSSRKNIKPSRSSSSMDLVRPSRSTSRNVSEAALQEESKAERKRTRSDMGKLEERKPSRKSHDSAGGSPTPSHSGEASSGTASRTPSEISTTATTDRTASLATRKSSLKETVLPKKKSKGSQQSLSQEKSATESDLDSDDDTDFLGSATDVRTLPAKAKGRK</sequence>
<feature type="non-terminal residue" evidence="2">
    <location>
        <position position="1"/>
    </location>
</feature>
<feature type="compositionally biased region" description="Acidic residues" evidence="1">
    <location>
        <begin position="174"/>
        <end position="183"/>
    </location>
</feature>
<accession>A0A433SK09</accession>
<feature type="non-terminal residue" evidence="2">
    <location>
        <position position="202"/>
    </location>
</feature>
<gene>
    <name evidence="2" type="ORF">EGW08_022801</name>
</gene>
<feature type="compositionally biased region" description="Acidic residues" evidence="1">
    <location>
        <begin position="1"/>
        <end position="12"/>
    </location>
</feature>
<feature type="compositionally biased region" description="Basic and acidic residues" evidence="1">
    <location>
        <begin position="76"/>
        <end position="103"/>
    </location>
</feature>
<feature type="region of interest" description="Disordered" evidence="1">
    <location>
        <begin position="1"/>
        <end position="202"/>
    </location>
</feature>
<proteinExistence type="predicted"/>
<evidence type="ECO:0000313" key="2">
    <source>
        <dbReference type="EMBL" id="RUS69437.1"/>
    </source>
</evidence>